<evidence type="ECO:0000313" key="2">
    <source>
        <dbReference type="Proteomes" id="UP000735302"/>
    </source>
</evidence>
<accession>A0AAV4D6C0</accession>
<dbReference type="Gene3D" id="3.20.20.70">
    <property type="entry name" value="Aldolase class I"/>
    <property type="match status" value="1"/>
</dbReference>
<protein>
    <submittedName>
        <fullName evidence="1">Non-lysosomal glucosylceramidase</fullName>
    </submittedName>
</protein>
<name>A0AAV4D6C0_9GAST</name>
<dbReference type="InterPro" id="IPR013785">
    <property type="entry name" value="Aldolase_TIM"/>
</dbReference>
<comment type="caution">
    <text evidence="1">The sequence shown here is derived from an EMBL/GenBank/DDBJ whole genome shotgun (WGS) entry which is preliminary data.</text>
</comment>
<sequence length="476" mass="53010">MLDAAAYLKTQQLPIKYLQIDSWFYKKGHKDGTRTWAPEKSIFPNGFENLYAKTGLPIGCHNRYWDNDTTYARYNGGKYNFIPDTTTGCAVPDDQGFWNDLFNSTQKWGKFILYEQDWLNAETDRNMVLLTDLFLGRRWLIQMGLGAAKFGVAIQYCMAYSRHILQSLEVPIVTQARASDDYATGEKQWKIGTTAMFIDAMQLAPSKDTFWTSLEEPGNPYKRHEDMPYVQAMVATYSTGPVGPGDGIGYVNASLLMKCCNSDGLILRASRPLTIMDKSLKQAAFVGGNPMGQGEALYSTIANISGHIFGTILATDVNGTYNLEPMDLTPDYPGQNEDMTTFIYNSFTGKFRAWSSSLPLIVDATTCGTELCVFYSTSLIRVDAYNTRVGLLGEMNSKFSPVSPQRFFALRTTETSDLEVQVRLSAGENIDVWFLALLKGSSFTLFLECDNTHSTKPAVFVATLKVNGDSRCAVAV</sequence>
<evidence type="ECO:0000313" key="1">
    <source>
        <dbReference type="EMBL" id="GFO39685.1"/>
    </source>
</evidence>
<proteinExistence type="predicted"/>
<reference evidence="1 2" key="1">
    <citation type="journal article" date="2021" name="Elife">
        <title>Chloroplast acquisition without the gene transfer in kleptoplastic sea slugs, Plakobranchus ocellatus.</title>
        <authorList>
            <person name="Maeda T."/>
            <person name="Takahashi S."/>
            <person name="Yoshida T."/>
            <person name="Shimamura S."/>
            <person name="Takaki Y."/>
            <person name="Nagai Y."/>
            <person name="Toyoda A."/>
            <person name="Suzuki Y."/>
            <person name="Arimoto A."/>
            <person name="Ishii H."/>
            <person name="Satoh N."/>
            <person name="Nishiyama T."/>
            <person name="Hasebe M."/>
            <person name="Maruyama T."/>
            <person name="Minagawa J."/>
            <person name="Obokata J."/>
            <person name="Shigenobu S."/>
        </authorList>
    </citation>
    <scope>NUCLEOTIDE SEQUENCE [LARGE SCALE GENOMIC DNA]</scope>
</reference>
<organism evidence="1 2">
    <name type="scientific">Plakobranchus ocellatus</name>
    <dbReference type="NCBI Taxonomy" id="259542"/>
    <lineage>
        <taxon>Eukaryota</taxon>
        <taxon>Metazoa</taxon>
        <taxon>Spiralia</taxon>
        <taxon>Lophotrochozoa</taxon>
        <taxon>Mollusca</taxon>
        <taxon>Gastropoda</taxon>
        <taxon>Heterobranchia</taxon>
        <taxon>Euthyneura</taxon>
        <taxon>Panpulmonata</taxon>
        <taxon>Sacoglossa</taxon>
        <taxon>Placobranchoidea</taxon>
        <taxon>Plakobranchidae</taxon>
        <taxon>Plakobranchus</taxon>
    </lineage>
</organism>
<keyword evidence="2" id="KW-1185">Reference proteome</keyword>
<dbReference type="Proteomes" id="UP000735302">
    <property type="component" value="Unassembled WGS sequence"/>
</dbReference>
<gene>
    <name evidence="1" type="ORF">PoB_006619000</name>
</gene>
<dbReference type="AlphaFoldDB" id="A0AAV4D6C0"/>
<dbReference type="EMBL" id="BLXT01007504">
    <property type="protein sequence ID" value="GFO39685.1"/>
    <property type="molecule type" value="Genomic_DNA"/>
</dbReference>